<dbReference type="Gene3D" id="3.40.50.11310">
    <property type="entry name" value="Bacterial phosphonate metabolism protein PhnH"/>
    <property type="match status" value="1"/>
</dbReference>
<accession>A0ABU7L6J3</accession>
<name>A0ABU7L6J3_9NOCA</name>
<dbReference type="GO" id="GO:0016829">
    <property type="term" value="F:lyase activity"/>
    <property type="evidence" value="ECO:0007669"/>
    <property type="project" value="UniProtKB-KW"/>
</dbReference>
<comment type="caution">
    <text evidence="1">The sequence shown here is derived from an EMBL/GenBank/DDBJ whole genome shotgun (WGS) entry which is preliminary data.</text>
</comment>
<gene>
    <name evidence="1" type="primary">phnH</name>
    <name evidence="1" type="ORF">Q7514_06310</name>
</gene>
<evidence type="ECO:0000313" key="2">
    <source>
        <dbReference type="Proteomes" id="UP001336020"/>
    </source>
</evidence>
<sequence>MTIAAADQVMGIGLDPVVSQQVYRAVLQAFSRPGLPQALPSTDFPPALLPALALADLETGVAVLEDGSDWREVLTVATGAPVAALGQARYVTALRPITGDELLSATRGTALSPECASTVICSVRSLDGGTPAELAGPGVNGTETIAPLGFDDALRSARNDAVAEFPTGIDILLVADDGAVLGLARTTRISTPRSTTAQEN</sequence>
<dbReference type="Pfam" id="PF05845">
    <property type="entry name" value="PhnH"/>
    <property type="match status" value="1"/>
</dbReference>
<proteinExistence type="predicted"/>
<keyword evidence="2" id="KW-1185">Reference proteome</keyword>
<reference evidence="1 2" key="1">
    <citation type="submission" date="2023-07" db="EMBL/GenBank/DDBJ databases">
        <authorList>
            <person name="Girao M."/>
            <person name="Carvalho M.F."/>
        </authorList>
    </citation>
    <scope>NUCLEOTIDE SEQUENCE [LARGE SCALE GENOMIC DNA]</scope>
    <source>
        <strain evidence="1 2">YIM65754</strain>
    </source>
</reference>
<keyword evidence="1" id="KW-0456">Lyase</keyword>
<dbReference type="InterPro" id="IPR038058">
    <property type="entry name" value="PhnH-like_sp"/>
</dbReference>
<dbReference type="Proteomes" id="UP001336020">
    <property type="component" value="Unassembled WGS sequence"/>
</dbReference>
<dbReference type="EMBL" id="JAUTXY010000002">
    <property type="protein sequence ID" value="MEE2057138.1"/>
    <property type="molecule type" value="Genomic_DNA"/>
</dbReference>
<dbReference type="SUPFAM" id="SSF159709">
    <property type="entry name" value="PhnH-like"/>
    <property type="match status" value="1"/>
</dbReference>
<dbReference type="NCBIfam" id="TIGR03292">
    <property type="entry name" value="PhnH_redo"/>
    <property type="match status" value="1"/>
</dbReference>
<protein>
    <submittedName>
        <fullName evidence="1">Phosphonate C-P lyase system protein PhnH</fullName>
    </submittedName>
</protein>
<dbReference type="RefSeq" id="WP_330132390.1">
    <property type="nucleotide sequence ID" value="NZ_JAUTXY010000002.1"/>
</dbReference>
<dbReference type="InterPro" id="IPR008772">
    <property type="entry name" value="Phosphonate_metab_PhnH"/>
</dbReference>
<evidence type="ECO:0000313" key="1">
    <source>
        <dbReference type="EMBL" id="MEE2057138.1"/>
    </source>
</evidence>
<organism evidence="1 2">
    <name type="scientific">Rhodococcus artemisiae</name>
    <dbReference type="NCBI Taxonomy" id="714159"/>
    <lineage>
        <taxon>Bacteria</taxon>
        <taxon>Bacillati</taxon>
        <taxon>Actinomycetota</taxon>
        <taxon>Actinomycetes</taxon>
        <taxon>Mycobacteriales</taxon>
        <taxon>Nocardiaceae</taxon>
        <taxon>Rhodococcus</taxon>
    </lineage>
</organism>